<evidence type="ECO:0000313" key="3">
    <source>
        <dbReference type="Proteomes" id="UP000297714"/>
    </source>
</evidence>
<dbReference type="AlphaFoldDB" id="A0A4Z0YC60"/>
<dbReference type="NCBIfam" id="TIGR03936">
    <property type="entry name" value="sam_1_link_chp"/>
    <property type="match status" value="1"/>
</dbReference>
<accession>A0A4Z0YC60</accession>
<comment type="caution">
    <text evidence="2">The sequence shown here is derived from an EMBL/GenBank/DDBJ whole genome shotgun (WGS) entry which is preliminary data.</text>
</comment>
<name>A0A4Z0YC60_9FIRM</name>
<dbReference type="EMBL" id="SRMQ01000005">
    <property type="protein sequence ID" value="TGJ76540.1"/>
    <property type="molecule type" value="Genomic_DNA"/>
</dbReference>
<gene>
    <name evidence="2" type="ORF">CAGA_14570</name>
</gene>
<dbReference type="Proteomes" id="UP000297714">
    <property type="component" value="Unassembled WGS sequence"/>
</dbReference>
<keyword evidence="3" id="KW-1185">Reference proteome</keyword>
<evidence type="ECO:0000259" key="1">
    <source>
        <dbReference type="Pfam" id="PF10105"/>
    </source>
</evidence>
<evidence type="ECO:0000313" key="2">
    <source>
        <dbReference type="EMBL" id="TGJ76540.1"/>
    </source>
</evidence>
<dbReference type="Pfam" id="PF10105">
    <property type="entry name" value="DUF2344"/>
    <property type="match status" value="1"/>
</dbReference>
<proteinExistence type="predicted"/>
<organism evidence="2 3">
    <name type="scientific">Caproiciproducens galactitolivorans</name>
    <dbReference type="NCBI Taxonomy" id="642589"/>
    <lineage>
        <taxon>Bacteria</taxon>
        <taxon>Bacillati</taxon>
        <taxon>Bacillota</taxon>
        <taxon>Clostridia</taxon>
        <taxon>Eubacteriales</taxon>
        <taxon>Acutalibacteraceae</taxon>
        <taxon>Caproiciproducens</taxon>
    </lineage>
</organism>
<dbReference type="InterPro" id="IPR018768">
    <property type="entry name" value="DUF2344"/>
</dbReference>
<dbReference type="RefSeq" id="WP_167875181.1">
    <property type="nucleotide sequence ID" value="NZ_SRMQ01000005.1"/>
</dbReference>
<reference evidence="2 3" key="1">
    <citation type="submission" date="2019-04" db="EMBL/GenBank/DDBJ databases">
        <authorList>
            <person name="Poehlein A."/>
            <person name="Bengelsdorf F.R."/>
            <person name="Duerre P."/>
            <person name="Daniel R."/>
        </authorList>
    </citation>
    <scope>NUCLEOTIDE SEQUENCE [LARGE SCALE GENOMIC DNA]</scope>
    <source>
        <strain evidence="2 3">BS-1</strain>
    </source>
</reference>
<protein>
    <recommendedName>
        <fullName evidence="1">DUF2344 domain-containing protein</fullName>
    </recommendedName>
</protein>
<feature type="domain" description="DUF2344" evidence="1">
    <location>
        <begin position="4"/>
        <end position="186"/>
    </location>
</feature>
<sequence>MKNVRIWFKKIGTARFISHLDLNRCMLRAIHKAKIPLWYTQGFNPHAFITFALPLSLGIAGERESMDIRLEDTELTREELISRLNAALPDDIPVFDATEPVMKPGEIAYASFIMELETENICAEEAVSRIKGMLEQENIIVPKHTKSGIVDLDIKPFLRKTEIAPKTGLIEIQTVLPAGSNMNVNPLLICDAIKTYLKLDFYADIKRTNLYNADFQIFV</sequence>